<feature type="signal peptide" evidence="1">
    <location>
        <begin position="1"/>
        <end position="28"/>
    </location>
</feature>
<name>A0A066ZDK4_9ACTN</name>
<feature type="chain" id="PRO_5039706282" evidence="1">
    <location>
        <begin position="29"/>
        <end position="531"/>
    </location>
</feature>
<proteinExistence type="predicted"/>
<evidence type="ECO:0000256" key="1">
    <source>
        <dbReference type="SAM" id="SignalP"/>
    </source>
</evidence>
<protein>
    <submittedName>
        <fullName evidence="2">Uncharacterized protein</fullName>
    </submittedName>
</protein>
<dbReference type="OrthoDB" id="4332189at2"/>
<dbReference type="AlphaFoldDB" id="A0A066ZDK4"/>
<dbReference type="RefSeq" id="WP_035857897.1">
    <property type="nucleotide sequence ID" value="NZ_KK853997.1"/>
</dbReference>
<dbReference type="HOGENOM" id="CLU_512663_0_0_11"/>
<dbReference type="PROSITE" id="PS51318">
    <property type="entry name" value="TAT"/>
    <property type="match status" value="1"/>
</dbReference>
<evidence type="ECO:0000313" key="2">
    <source>
        <dbReference type="EMBL" id="KDN88180.1"/>
    </source>
</evidence>
<organism evidence="2 3">
    <name type="scientific">Kitasatospora cheerisanensis KCTC 2395</name>
    <dbReference type="NCBI Taxonomy" id="1348663"/>
    <lineage>
        <taxon>Bacteria</taxon>
        <taxon>Bacillati</taxon>
        <taxon>Actinomycetota</taxon>
        <taxon>Actinomycetes</taxon>
        <taxon>Kitasatosporales</taxon>
        <taxon>Streptomycetaceae</taxon>
        <taxon>Kitasatospora</taxon>
    </lineage>
</organism>
<evidence type="ECO:0000313" key="3">
    <source>
        <dbReference type="Proteomes" id="UP000027178"/>
    </source>
</evidence>
<dbReference type="InterPro" id="IPR028994">
    <property type="entry name" value="Integrin_alpha_N"/>
</dbReference>
<comment type="caution">
    <text evidence="2">The sequence shown here is derived from an EMBL/GenBank/DDBJ whole genome shotgun (WGS) entry which is preliminary data.</text>
</comment>
<accession>A0A066ZDK4</accession>
<dbReference type="EMBL" id="JNBY01000003">
    <property type="protein sequence ID" value="KDN88180.1"/>
    <property type="molecule type" value="Genomic_DNA"/>
</dbReference>
<sequence>MTVASHRRRATTALAALGVVLAATGALAPAAGAAQRPAPLTGLRTVPGTDCAGGTLLGLGDVALSADATTSAVEFQLLRAGTYVPVADATVAATPGTASVYGVARETLAAAAGGAITDFDWKARAKGGPTPGSWSTTCHFRYDPTVPAAAPQLTVPAGLKVGTPAQITVASTGGQPPAAYEYRLGAGAPHTAAADAAGGAVLTVTPESAVAVLTVTPLSPGGNRGPAATATLYAQVPAPVTGDYDGDGRADLLLAGGRFGLGEGLWMAKGQPGGGLAPAVQVGAGGTGRNAPGSAADWNGTQVVGGRYANRNGVLAYVPSAGVATALPYAAGSFDPNRAVNISSRTFVNSTTGAHVEQLADGGELYRAGVGIPTGDASADDLLALADGKLYLLAAAGVPGAYSTLDGAVELSATNPAGTGDWHGWTIASAVVGPDRQPGLFARDDAGGALYYYEASALTGPLATGDPIGAPVLVAASGWDAAADPLLQGADLNGDSTADLWSVDAQGNATAHLFNGTTMTPLATSAIHPVS</sequence>
<dbReference type="Proteomes" id="UP000027178">
    <property type="component" value="Unassembled WGS sequence"/>
</dbReference>
<reference evidence="2 3" key="1">
    <citation type="submission" date="2014-05" db="EMBL/GenBank/DDBJ databases">
        <title>Draft Genome Sequence of Kitasatospora cheerisanensis KCTC 2395.</title>
        <authorList>
            <person name="Nam D.H."/>
        </authorList>
    </citation>
    <scope>NUCLEOTIDE SEQUENCE [LARGE SCALE GENOMIC DNA]</scope>
    <source>
        <strain evidence="2 3">KCTC 2395</strain>
    </source>
</reference>
<keyword evidence="1" id="KW-0732">Signal</keyword>
<keyword evidence="3" id="KW-1185">Reference proteome</keyword>
<gene>
    <name evidence="2" type="ORF">KCH_00300</name>
</gene>
<dbReference type="SUPFAM" id="SSF69318">
    <property type="entry name" value="Integrin alpha N-terminal domain"/>
    <property type="match status" value="1"/>
</dbReference>
<dbReference type="InterPro" id="IPR006311">
    <property type="entry name" value="TAT_signal"/>
</dbReference>
<dbReference type="PATRIC" id="fig|1348663.4.peg.19"/>